<dbReference type="PROSITE" id="PS50109">
    <property type="entry name" value="HIS_KIN"/>
    <property type="match status" value="1"/>
</dbReference>
<accession>A0A7C3KJG0</accession>
<dbReference type="Pfam" id="PF02518">
    <property type="entry name" value="HATPase_c"/>
    <property type="match status" value="1"/>
</dbReference>
<dbReference type="GO" id="GO:0046983">
    <property type="term" value="F:protein dimerization activity"/>
    <property type="evidence" value="ECO:0007669"/>
    <property type="project" value="InterPro"/>
</dbReference>
<name>A0A7C3KJG0_9CYAN</name>
<dbReference type="Gene3D" id="1.20.5.1930">
    <property type="match status" value="1"/>
</dbReference>
<dbReference type="InterPro" id="IPR003594">
    <property type="entry name" value="HATPase_dom"/>
</dbReference>
<proteinExistence type="predicted"/>
<keyword evidence="1" id="KW-0808">Transferase</keyword>
<evidence type="ECO:0000256" key="1">
    <source>
        <dbReference type="ARBA" id="ARBA00022679"/>
    </source>
</evidence>
<dbReference type="GO" id="GO:0000155">
    <property type="term" value="F:phosphorelay sensor kinase activity"/>
    <property type="evidence" value="ECO:0007669"/>
    <property type="project" value="InterPro"/>
</dbReference>
<comment type="caution">
    <text evidence="5">The sequence shown here is derived from an EMBL/GenBank/DDBJ whole genome shotgun (WGS) entry which is preliminary data.</text>
</comment>
<dbReference type="AlphaFoldDB" id="A0A7C3KJG0"/>
<dbReference type="Gene3D" id="3.30.565.10">
    <property type="entry name" value="Histidine kinase-like ATPase, C-terminal domain"/>
    <property type="match status" value="1"/>
</dbReference>
<dbReference type="Pfam" id="PF07730">
    <property type="entry name" value="HisKA_3"/>
    <property type="match status" value="1"/>
</dbReference>
<keyword evidence="2" id="KW-0418">Kinase</keyword>
<dbReference type="InterPro" id="IPR036890">
    <property type="entry name" value="HATPase_C_sf"/>
</dbReference>
<dbReference type="SUPFAM" id="SSF55874">
    <property type="entry name" value="ATPase domain of HSP90 chaperone/DNA topoisomerase II/histidine kinase"/>
    <property type="match status" value="1"/>
</dbReference>
<dbReference type="CDD" id="cd16917">
    <property type="entry name" value="HATPase_UhpB-NarQ-NarX-like"/>
    <property type="match status" value="1"/>
</dbReference>
<evidence type="ECO:0000313" key="5">
    <source>
        <dbReference type="EMBL" id="HFN01306.1"/>
    </source>
</evidence>
<dbReference type="EMBL" id="DSRU01000396">
    <property type="protein sequence ID" value="HFN01306.1"/>
    <property type="molecule type" value="Genomic_DNA"/>
</dbReference>
<feature type="domain" description="Histidine kinase" evidence="4">
    <location>
        <begin position="711"/>
        <end position="798"/>
    </location>
</feature>
<evidence type="ECO:0000259" key="4">
    <source>
        <dbReference type="PROSITE" id="PS50109"/>
    </source>
</evidence>
<dbReference type="InterPro" id="IPR050482">
    <property type="entry name" value="Sensor_HK_TwoCompSys"/>
</dbReference>
<dbReference type="Pfam" id="PF01590">
    <property type="entry name" value="GAF"/>
    <property type="match status" value="2"/>
</dbReference>
<organism evidence="5">
    <name type="scientific">Oscillatoriales cyanobacterium SpSt-418</name>
    <dbReference type="NCBI Taxonomy" id="2282169"/>
    <lineage>
        <taxon>Bacteria</taxon>
        <taxon>Bacillati</taxon>
        <taxon>Cyanobacteriota</taxon>
        <taxon>Cyanophyceae</taxon>
        <taxon>Oscillatoriophycideae</taxon>
        <taxon>Oscillatoriales</taxon>
    </lineage>
</organism>
<gene>
    <name evidence="5" type="ORF">ENR64_26885</name>
</gene>
<dbReference type="InterPro" id="IPR003018">
    <property type="entry name" value="GAF"/>
</dbReference>
<dbReference type="PANTHER" id="PTHR24421">
    <property type="entry name" value="NITRATE/NITRITE SENSOR PROTEIN NARX-RELATED"/>
    <property type="match status" value="1"/>
</dbReference>
<dbReference type="PANTHER" id="PTHR24421:SF62">
    <property type="entry name" value="SENSORY TRANSDUCTION HISTIDINE KINASE"/>
    <property type="match status" value="1"/>
</dbReference>
<dbReference type="Gene3D" id="3.30.450.40">
    <property type="match status" value="3"/>
</dbReference>
<sequence length="800" mass="89686">MYSQEPNESKPFDQVETTFQKVAVNRTFAGLERDRSQLEYEEASVPQAAELEACNRVMLQRRDQLLEATARATNVLLTLENFDEAVNTALKIIGEETGCDRISILENIFAPPSQFPILYNFIYEWSISDFLRLTDRLESKCLPAEAIKREFLEQYFLKGEGFGGLLEEWEDPLRSSFAAACVQSAYSVPIRVNGQWWGILCFDYCRAPIQVSPAEVAVVRTLADCIGSAIQRNRIRQEREQVIQQRTADLEEYNRILLKRDQLLEATARATNVLLTLENIEEAINTALKIIGEGIGCDLVIVLENIFESSSPLPKCCNFIYEWAAPGFLSLTANFGLTSLPAEVLGFAFLEQYFLEGEGFGGLLDVWDEPLQGLLASVQVKSAYSVPIRVNGQWWGLLCLDYCRAPIQVNAAEIAVLMTIADCIGSAIQRDRTHKIILQAEQLRVAELVKANTALKHSLDILAAEPDLDCFIGHTLQLIAQQFDAPMVEYWHHLEQGEQAHVYLRYWQGQIFKANEIQQFSKQLAREVAQVSAPQGLIPFLDIPLSIGDATIGALSIYLPKYQTFSGQTLELAHALTQQLTLAIELSRLAEEAQQSALLQERTRMAREIHDTLAQTFGGILMQLQAATYFTNTQAEQAHTHLLTAQNLAREGLAEARRSIWTLYLEATEYEDPARTIAKFIDYTSSYQSISIRLTIDGVPYRLHPDLGLNLLRIAQEAITNALRHANAQTIQIYLSYSLQHIRLTICDDGCGFEPQSPTRGFGLLGMQQRADRIGANWHLVSQAGQGTTITITITNPTTP</sequence>
<evidence type="ECO:0000256" key="3">
    <source>
        <dbReference type="ARBA" id="ARBA00023012"/>
    </source>
</evidence>
<evidence type="ECO:0000256" key="2">
    <source>
        <dbReference type="ARBA" id="ARBA00022777"/>
    </source>
</evidence>
<protein>
    <submittedName>
        <fullName evidence="5">GAF domain-containing protein</fullName>
    </submittedName>
</protein>
<reference evidence="5" key="1">
    <citation type="journal article" date="2020" name="mSystems">
        <title>Genome- and Community-Level Interaction Insights into Carbon Utilization and Element Cycling Functions of Hydrothermarchaeota in Hydrothermal Sediment.</title>
        <authorList>
            <person name="Zhou Z."/>
            <person name="Liu Y."/>
            <person name="Xu W."/>
            <person name="Pan J."/>
            <person name="Luo Z.H."/>
            <person name="Li M."/>
        </authorList>
    </citation>
    <scope>NUCLEOTIDE SEQUENCE [LARGE SCALE GENOMIC DNA]</scope>
    <source>
        <strain evidence="5">SpSt-418</strain>
    </source>
</reference>
<dbReference type="GO" id="GO:0016020">
    <property type="term" value="C:membrane"/>
    <property type="evidence" value="ECO:0007669"/>
    <property type="project" value="InterPro"/>
</dbReference>
<dbReference type="SUPFAM" id="SSF55781">
    <property type="entry name" value="GAF domain-like"/>
    <property type="match status" value="3"/>
</dbReference>
<dbReference type="InterPro" id="IPR005467">
    <property type="entry name" value="His_kinase_dom"/>
</dbReference>
<dbReference type="InterPro" id="IPR011712">
    <property type="entry name" value="Sig_transdc_His_kin_sub3_dim/P"/>
</dbReference>
<dbReference type="SMART" id="SM00387">
    <property type="entry name" value="HATPase_c"/>
    <property type="match status" value="1"/>
</dbReference>
<dbReference type="InterPro" id="IPR029016">
    <property type="entry name" value="GAF-like_dom_sf"/>
</dbReference>
<dbReference type="SMART" id="SM00065">
    <property type="entry name" value="GAF"/>
    <property type="match status" value="3"/>
</dbReference>
<keyword evidence="3" id="KW-0902">Two-component regulatory system</keyword>